<feature type="chain" id="PRO_5003121708" description="Neprosin PEP catalytic domain-containing protein" evidence="2">
    <location>
        <begin position="22"/>
        <end position="424"/>
    </location>
</feature>
<accession>D8RCV4</accession>
<dbReference type="STRING" id="88036.D8RCV4"/>
<reference evidence="4 5" key="1">
    <citation type="journal article" date="2011" name="Science">
        <title>The Selaginella genome identifies genetic changes associated with the evolution of vascular plants.</title>
        <authorList>
            <person name="Banks J.A."/>
            <person name="Nishiyama T."/>
            <person name="Hasebe M."/>
            <person name="Bowman J.L."/>
            <person name="Gribskov M."/>
            <person name="dePamphilis C."/>
            <person name="Albert V.A."/>
            <person name="Aono N."/>
            <person name="Aoyama T."/>
            <person name="Ambrose B.A."/>
            <person name="Ashton N.W."/>
            <person name="Axtell M.J."/>
            <person name="Barker E."/>
            <person name="Barker M.S."/>
            <person name="Bennetzen J.L."/>
            <person name="Bonawitz N.D."/>
            <person name="Chapple C."/>
            <person name="Cheng C."/>
            <person name="Correa L.G."/>
            <person name="Dacre M."/>
            <person name="DeBarry J."/>
            <person name="Dreyer I."/>
            <person name="Elias M."/>
            <person name="Engstrom E.M."/>
            <person name="Estelle M."/>
            <person name="Feng L."/>
            <person name="Finet C."/>
            <person name="Floyd S.K."/>
            <person name="Frommer W.B."/>
            <person name="Fujita T."/>
            <person name="Gramzow L."/>
            <person name="Gutensohn M."/>
            <person name="Harholt J."/>
            <person name="Hattori M."/>
            <person name="Heyl A."/>
            <person name="Hirai T."/>
            <person name="Hiwatashi Y."/>
            <person name="Ishikawa M."/>
            <person name="Iwata M."/>
            <person name="Karol K.G."/>
            <person name="Koehler B."/>
            <person name="Kolukisaoglu U."/>
            <person name="Kubo M."/>
            <person name="Kurata T."/>
            <person name="Lalonde S."/>
            <person name="Li K."/>
            <person name="Li Y."/>
            <person name="Litt A."/>
            <person name="Lyons E."/>
            <person name="Manning G."/>
            <person name="Maruyama T."/>
            <person name="Michael T.P."/>
            <person name="Mikami K."/>
            <person name="Miyazaki S."/>
            <person name="Morinaga S."/>
            <person name="Murata T."/>
            <person name="Mueller-Roeber B."/>
            <person name="Nelson D.R."/>
            <person name="Obara M."/>
            <person name="Oguri Y."/>
            <person name="Olmstead R.G."/>
            <person name="Onodera N."/>
            <person name="Petersen B.L."/>
            <person name="Pils B."/>
            <person name="Prigge M."/>
            <person name="Rensing S.A."/>
            <person name="Riano-Pachon D.M."/>
            <person name="Roberts A.W."/>
            <person name="Sato Y."/>
            <person name="Scheller H.V."/>
            <person name="Schulz B."/>
            <person name="Schulz C."/>
            <person name="Shakirov E.V."/>
            <person name="Shibagaki N."/>
            <person name="Shinohara N."/>
            <person name="Shippen D.E."/>
            <person name="Soerensen I."/>
            <person name="Sotooka R."/>
            <person name="Sugimoto N."/>
            <person name="Sugita M."/>
            <person name="Sumikawa N."/>
            <person name="Tanurdzic M."/>
            <person name="Theissen G."/>
            <person name="Ulvskov P."/>
            <person name="Wakazuki S."/>
            <person name="Weng J.K."/>
            <person name="Willats W.W."/>
            <person name="Wipf D."/>
            <person name="Wolf P.G."/>
            <person name="Yang L."/>
            <person name="Zimmer A.D."/>
            <person name="Zhu Q."/>
            <person name="Mitros T."/>
            <person name="Hellsten U."/>
            <person name="Loque D."/>
            <person name="Otillar R."/>
            <person name="Salamov A."/>
            <person name="Schmutz J."/>
            <person name="Shapiro H."/>
            <person name="Lindquist E."/>
            <person name="Lucas S."/>
            <person name="Rokhsar D."/>
            <person name="Grigoriev I.V."/>
        </authorList>
    </citation>
    <scope>NUCLEOTIDE SEQUENCE [LARGE SCALE GENOMIC DNA]</scope>
</reference>
<dbReference type="Pfam" id="PF14365">
    <property type="entry name" value="Neprosin_AP"/>
    <property type="match status" value="1"/>
</dbReference>
<dbReference type="Pfam" id="PF03080">
    <property type="entry name" value="Neprosin"/>
    <property type="match status" value="1"/>
</dbReference>
<dbReference type="OMA" id="CVPISHQ"/>
<dbReference type="InterPro" id="IPR053168">
    <property type="entry name" value="Glutamic_endopeptidase"/>
</dbReference>
<feature type="region of interest" description="Disordered" evidence="1">
    <location>
        <begin position="150"/>
        <end position="172"/>
    </location>
</feature>
<dbReference type="AlphaFoldDB" id="D8RCV4"/>
<evidence type="ECO:0000313" key="5">
    <source>
        <dbReference type="Proteomes" id="UP000001514"/>
    </source>
</evidence>
<dbReference type="PROSITE" id="PS52045">
    <property type="entry name" value="NEPROSIN_PEP_CD"/>
    <property type="match status" value="1"/>
</dbReference>
<dbReference type="FunCoup" id="D8RCV4">
    <property type="interactions" value="753"/>
</dbReference>
<sequence length="424" mass="47260">MSCRRGLSLVLLLFLIHLASALETGAINATGTAHRRRLSRRQVLELRKKLNNINKPAVHTIRSPDGDIIDCVLISNQPAFDHPLLKDHKLQVKPDFWPDQEDGAASTESSPGDDKVSYQLWHQSGECPEGTVPIRRTTIDDILRVGGSVSRYGRKARPPPNPRRIRPPEPAQGSHEHAIAFINGGQYYGAQASLNVWKPAIQVPNEFSLSQMWLLAGSFYGDLNSIEAGWQVSPLLYGDSNPRLFTYWTSDAYRTTGCYNLLCSGFIQLGRSIAIGATISPLSLLNGAQYDIRILIWKDPRTKNWWMRFGPGILLGYWPAELFTHLGDHASMIEWGGEIVNTAPRGHHTATQMGSGHFPSQGFGQASYFRNLGYVDGTNKLKTQVMLQTLAEHPNCYDILRATSGDWGNYFYYGGPGQNPRCQQ</sequence>
<feature type="region of interest" description="Disordered" evidence="1">
    <location>
        <begin position="95"/>
        <end position="116"/>
    </location>
</feature>
<keyword evidence="2" id="KW-0732">Signal</keyword>
<proteinExistence type="predicted"/>
<keyword evidence="5" id="KW-1185">Reference proteome</keyword>
<organism evidence="5">
    <name type="scientific">Selaginella moellendorffii</name>
    <name type="common">Spikemoss</name>
    <dbReference type="NCBI Taxonomy" id="88036"/>
    <lineage>
        <taxon>Eukaryota</taxon>
        <taxon>Viridiplantae</taxon>
        <taxon>Streptophyta</taxon>
        <taxon>Embryophyta</taxon>
        <taxon>Tracheophyta</taxon>
        <taxon>Lycopodiopsida</taxon>
        <taxon>Selaginellales</taxon>
        <taxon>Selaginellaceae</taxon>
        <taxon>Selaginella</taxon>
    </lineage>
</organism>
<dbReference type="InterPro" id="IPR004314">
    <property type="entry name" value="Neprosin"/>
</dbReference>
<dbReference type="Proteomes" id="UP000001514">
    <property type="component" value="Unassembled WGS sequence"/>
</dbReference>
<dbReference type="EMBL" id="GL377576">
    <property type="protein sequence ID" value="EFJ30203.1"/>
    <property type="molecule type" value="Genomic_DNA"/>
</dbReference>
<dbReference type="eggNOG" id="ENOG502QVB2">
    <property type="taxonomic scope" value="Eukaryota"/>
</dbReference>
<dbReference type="InterPro" id="IPR025521">
    <property type="entry name" value="Neprosin_propep"/>
</dbReference>
<gene>
    <name evidence="4" type="ORF">SELMODRAFT_90379</name>
</gene>
<feature type="signal peptide" evidence="2">
    <location>
        <begin position="1"/>
        <end position="21"/>
    </location>
</feature>
<evidence type="ECO:0000256" key="2">
    <source>
        <dbReference type="SAM" id="SignalP"/>
    </source>
</evidence>
<protein>
    <recommendedName>
        <fullName evidence="3">Neprosin PEP catalytic domain-containing protein</fullName>
    </recommendedName>
</protein>
<dbReference type="Gene3D" id="3.90.1320.10">
    <property type="entry name" value="Outer-capsid protein sigma 3, large lobe"/>
    <property type="match status" value="1"/>
</dbReference>
<dbReference type="KEGG" id="smo:SELMODRAFT_90379"/>
<evidence type="ECO:0000313" key="4">
    <source>
        <dbReference type="EMBL" id="EFJ30203.1"/>
    </source>
</evidence>
<dbReference type="PANTHER" id="PTHR31589">
    <property type="entry name" value="PROTEIN, PUTATIVE (DUF239)-RELATED-RELATED"/>
    <property type="match status" value="1"/>
</dbReference>
<feature type="domain" description="Neprosin PEP catalytic" evidence="3">
    <location>
        <begin position="169"/>
        <end position="423"/>
    </location>
</feature>
<dbReference type="PANTHER" id="PTHR31589:SF110">
    <property type="entry name" value="PROTEIN, PUTATIVE (DUF239)-RELATED"/>
    <property type="match status" value="1"/>
</dbReference>
<dbReference type="InParanoid" id="D8RCV4"/>
<name>D8RCV4_SELML</name>
<dbReference type="Gramene" id="EFJ30203">
    <property type="protein sequence ID" value="EFJ30203"/>
    <property type="gene ID" value="SELMODRAFT_90379"/>
</dbReference>
<evidence type="ECO:0000259" key="3">
    <source>
        <dbReference type="PROSITE" id="PS52045"/>
    </source>
</evidence>
<dbReference type="HOGENOM" id="CLU_030538_1_1_1"/>
<evidence type="ECO:0000256" key="1">
    <source>
        <dbReference type="SAM" id="MobiDB-lite"/>
    </source>
</evidence>